<proteinExistence type="predicted"/>
<organism evidence="1 2">
    <name type="scientific">Acropora cervicornis</name>
    <name type="common">Staghorn coral</name>
    <dbReference type="NCBI Taxonomy" id="6130"/>
    <lineage>
        <taxon>Eukaryota</taxon>
        <taxon>Metazoa</taxon>
        <taxon>Cnidaria</taxon>
        <taxon>Anthozoa</taxon>
        <taxon>Hexacorallia</taxon>
        <taxon>Scleractinia</taxon>
        <taxon>Astrocoeniina</taxon>
        <taxon>Acroporidae</taxon>
        <taxon>Acropora</taxon>
    </lineage>
</organism>
<name>A0AAD9QVS2_ACRCE</name>
<sequence length="136" mass="15312">MPVELCKKASNDYELRRVTPLNTHLKASGGCKLTVTGQFCICVWRDDFKCQLDCKLVDNNVIRPLLGRKANVGMTIIAYFDNDALNKPQTRSSLVYALESTSTNQTTRLSIKKYPEVISEGIRKLSGEYHILVKSN</sequence>
<protein>
    <submittedName>
        <fullName evidence="1">Uncharacterized protein</fullName>
    </submittedName>
</protein>
<reference evidence="1" key="2">
    <citation type="journal article" date="2023" name="Science">
        <title>Genomic signatures of disease resistance in endangered staghorn corals.</title>
        <authorList>
            <person name="Vollmer S.V."/>
            <person name="Selwyn J.D."/>
            <person name="Despard B.A."/>
            <person name="Roesel C.L."/>
        </authorList>
    </citation>
    <scope>NUCLEOTIDE SEQUENCE</scope>
    <source>
        <strain evidence="1">K2</strain>
    </source>
</reference>
<keyword evidence="2" id="KW-1185">Reference proteome</keyword>
<comment type="caution">
    <text evidence="1">The sequence shown here is derived from an EMBL/GenBank/DDBJ whole genome shotgun (WGS) entry which is preliminary data.</text>
</comment>
<evidence type="ECO:0000313" key="2">
    <source>
        <dbReference type="Proteomes" id="UP001249851"/>
    </source>
</evidence>
<dbReference type="Proteomes" id="UP001249851">
    <property type="component" value="Unassembled WGS sequence"/>
</dbReference>
<dbReference type="AlphaFoldDB" id="A0AAD9QVS2"/>
<dbReference type="EMBL" id="JARQWQ010000012">
    <property type="protein sequence ID" value="KAK2568447.1"/>
    <property type="molecule type" value="Genomic_DNA"/>
</dbReference>
<accession>A0AAD9QVS2</accession>
<evidence type="ECO:0000313" key="1">
    <source>
        <dbReference type="EMBL" id="KAK2568447.1"/>
    </source>
</evidence>
<reference evidence="1" key="1">
    <citation type="journal article" date="2023" name="G3 (Bethesda)">
        <title>Whole genome assembly and annotation of the endangered Caribbean coral Acropora cervicornis.</title>
        <authorList>
            <person name="Selwyn J.D."/>
            <person name="Vollmer S.V."/>
        </authorList>
    </citation>
    <scope>NUCLEOTIDE SEQUENCE</scope>
    <source>
        <strain evidence="1">K2</strain>
    </source>
</reference>
<gene>
    <name evidence="1" type="ORF">P5673_007488</name>
</gene>